<evidence type="ECO:0000313" key="7">
    <source>
        <dbReference type="Proteomes" id="UP000220836"/>
    </source>
</evidence>
<dbReference type="Proteomes" id="UP000220836">
    <property type="component" value="Unassembled WGS sequence"/>
</dbReference>
<evidence type="ECO:0000256" key="2">
    <source>
        <dbReference type="ARBA" id="ARBA00022692"/>
    </source>
</evidence>
<feature type="transmembrane region" description="Helical" evidence="5">
    <location>
        <begin position="182"/>
        <end position="203"/>
    </location>
</feature>
<dbReference type="OrthoDB" id="457670at2"/>
<dbReference type="PANTHER" id="PTHR43483:SF3">
    <property type="entry name" value="MEMBRANE TRANSPORTER PROTEIN HI_0806-RELATED"/>
    <property type="match status" value="1"/>
</dbReference>
<comment type="subcellular location">
    <subcellularLocation>
        <location evidence="5">Cell membrane</location>
        <topology evidence="5">Multi-pass membrane protein</topology>
    </subcellularLocation>
    <subcellularLocation>
        <location evidence="1">Membrane</location>
        <topology evidence="1">Multi-pass membrane protein</topology>
    </subcellularLocation>
</comment>
<feature type="transmembrane region" description="Helical" evidence="5">
    <location>
        <begin position="88"/>
        <end position="105"/>
    </location>
</feature>
<name>A0A238K9C0_9RHOB</name>
<dbReference type="EMBL" id="FXYH01000005">
    <property type="protein sequence ID" value="SMX39405.1"/>
    <property type="molecule type" value="Genomic_DNA"/>
</dbReference>
<accession>A0A238K9C0</accession>
<keyword evidence="5" id="KW-1003">Cell membrane</keyword>
<reference evidence="6 7" key="1">
    <citation type="submission" date="2017-05" db="EMBL/GenBank/DDBJ databases">
        <authorList>
            <person name="Song R."/>
            <person name="Chenine A.L."/>
            <person name="Ruprecht R.M."/>
        </authorList>
    </citation>
    <scope>NUCLEOTIDE SEQUENCE [LARGE SCALE GENOMIC DNA]</scope>
    <source>
        <strain evidence="6 7">CECT 8663</strain>
    </source>
</reference>
<feature type="transmembrane region" description="Helical" evidence="5">
    <location>
        <begin position="148"/>
        <end position="170"/>
    </location>
</feature>
<organism evidence="6 7">
    <name type="scientific">Pelagimonas varians</name>
    <dbReference type="NCBI Taxonomy" id="696760"/>
    <lineage>
        <taxon>Bacteria</taxon>
        <taxon>Pseudomonadati</taxon>
        <taxon>Pseudomonadota</taxon>
        <taxon>Alphaproteobacteria</taxon>
        <taxon>Rhodobacterales</taxon>
        <taxon>Roseobacteraceae</taxon>
        <taxon>Pelagimonas</taxon>
    </lineage>
</organism>
<evidence type="ECO:0000256" key="1">
    <source>
        <dbReference type="ARBA" id="ARBA00004141"/>
    </source>
</evidence>
<feature type="transmembrane region" description="Helical" evidence="5">
    <location>
        <begin position="215"/>
        <end position="237"/>
    </location>
</feature>
<sequence>MADFFLLASGLAVAGLVSGLLAGLFGIGGGAILVPMLIFTFPLLGIDPSLVAHMAVGTSLAIIIPTAIRSYKAHRNAGAGNETLLRRWVLWVPFGVVTASLIVGYVSGDVLRVVFVGIALIIAIKMLFNRDSWTLAEDLPSQPVTNGVGFGIGFLSTFMGIGGGNLNNLFMTSFGQSIHQAVATSAGLGVLIAIPATFGYIYAGWGVETLPQWSLGYVNLLAAALVIPFSMLSAPLGARFAHKLSKRKLEIMFGLFLLVVIARMGADVVLG</sequence>
<dbReference type="AlphaFoldDB" id="A0A238K9C0"/>
<feature type="transmembrane region" description="Helical" evidence="5">
    <location>
        <begin position="249"/>
        <end position="266"/>
    </location>
</feature>
<evidence type="ECO:0000256" key="3">
    <source>
        <dbReference type="ARBA" id="ARBA00022989"/>
    </source>
</evidence>
<dbReference type="Pfam" id="PF01925">
    <property type="entry name" value="TauE"/>
    <property type="match status" value="1"/>
</dbReference>
<proteinExistence type="inferred from homology"/>
<keyword evidence="7" id="KW-1185">Reference proteome</keyword>
<keyword evidence="3 5" id="KW-1133">Transmembrane helix</keyword>
<dbReference type="InterPro" id="IPR002781">
    <property type="entry name" value="TM_pro_TauE-like"/>
</dbReference>
<evidence type="ECO:0000256" key="5">
    <source>
        <dbReference type="RuleBase" id="RU363041"/>
    </source>
</evidence>
<dbReference type="GO" id="GO:0005886">
    <property type="term" value="C:plasma membrane"/>
    <property type="evidence" value="ECO:0007669"/>
    <property type="project" value="UniProtKB-SubCell"/>
</dbReference>
<keyword evidence="2 5" id="KW-0812">Transmembrane</keyword>
<gene>
    <name evidence="6" type="ORF">PEV8663_01702</name>
</gene>
<dbReference type="RefSeq" id="WP_097804217.1">
    <property type="nucleotide sequence ID" value="NZ_FXYH01000005.1"/>
</dbReference>
<evidence type="ECO:0000313" key="6">
    <source>
        <dbReference type="EMBL" id="SMX39405.1"/>
    </source>
</evidence>
<feature type="transmembrane region" description="Helical" evidence="5">
    <location>
        <begin position="12"/>
        <end position="38"/>
    </location>
</feature>
<feature type="transmembrane region" description="Helical" evidence="5">
    <location>
        <begin position="50"/>
        <end position="68"/>
    </location>
</feature>
<evidence type="ECO:0000256" key="4">
    <source>
        <dbReference type="ARBA" id="ARBA00023136"/>
    </source>
</evidence>
<comment type="similarity">
    <text evidence="5">Belongs to the 4-toluene sulfonate uptake permease (TSUP) (TC 2.A.102) family.</text>
</comment>
<protein>
    <recommendedName>
        <fullName evidence="5">Probable membrane transporter protein</fullName>
    </recommendedName>
</protein>
<keyword evidence="4 5" id="KW-0472">Membrane</keyword>
<dbReference type="PANTHER" id="PTHR43483">
    <property type="entry name" value="MEMBRANE TRANSPORTER PROTEIN HI_0806-RELATED"/>
    <property type="match status" value="1"/>
</dbReference>